<dbReference type="EMBL" id="VTPC01059376">
    <property type="protein sequence ID" value="KAF2890022.1"/>
    <property type="molecule type" value="Genomic_DNA"/>
</dbReference>
<dbReference type="AlphaFoldDB" id="A0A8K0G680"/>
<name>A0A8K0G680_IGNLU</name>
<reference evidence="2" key="1">
    <citation type="submission" date="2019-08" db="EMBL/GenBank/DDBJ databases">
        <title>The genome of the North American firefly Photinus pyralis.</title>
        <authorList>
            <consortium name="Photinus pyralis genome working group"/>
            <person name="Fallon T.R."/>
            <person name="Sander Lower S.E."/>
            <person name="Weng J.-K."/>
        </authorList>
    </citation>
    <scope>NUCLEOTIDE SEQUENCE</scope>
    <source>
        <strain evidence="2">TRF0915ILg1</strain>
        <tissue evidence="2">Whole body</tissue>
    </source>
</reference>
<proteinExistence type="predicted"/>
<feature type="region of interest" description="Disordered" evidence="1">
    <location>
        <begin position="152"/>
        <end position="177"/>
    </location>
</feature>
<protein>
    <submittedName>
        <fullName evidence="2">Uncharacterized protein</fullName>
    </submittedName>
</protein>
<comment type="caution">
    <text evidence="2">The sequence shown here is derived from an EMBL/GenBank/DDBJ whole genome shotgun (WGS) entry which is preliminary data.</text>
</comment>
<sequence>MFFLHKFGGDARAALNYNSVYQNDADFFTKASAKSLGFRKWSVPYFWRTWKVEEVFEQLMQRREPVQWDKVSRRLLLNQLSDCTEMFMNIVCKYVSGKRINYAKRGSYSRPVDAAASAFNNRELWLLKRINSDKKCCSSVWTKANKSFTRFKRQKRKEKTIQNSDTKSKSGEYDYDPEVFEGCMPDA</sequence>
<organism evidence="2 3">
    <name type="scientific">Ignelater luminosus</name>
    <name type="common">Cucubano</name>
    <name type="synonym">Pyrophorus luminosus</name>
    <dbReference type="NCBI Taxonomy" id="2038154"/>
    <lineage>
        <taxon>Eukaryota</taxon>
        <taxon>Metazoa</taxon>
        <taxon>Ecdysozoa</taxon>
        <taxon>Arthropoda</taxon>
        <taxon>Hexapoda</taxon>
        <taxon>Insecta</taxon>
        <taxon>Pterygota</taxon>
        <taxon>Neoptera</taxon>
        <taxon>Endopterygota</taxon>
        <taxon>Coleoptera</taxon>
        <taxon>Polyphaga</taxon>
        <taxon>Elateriformia</taxon>
        <taxon>Elateroidea</taxon>
        <taxon>Elateridae</taxon>
        <taxon>Agrypninae</taxon>
        <taxon>Pyrophorini</taxon>
        <taxon>Ignelater</taxon>
    </lineage>
</organism>
<gene>
    <name evidence="2" type="ORF">ILUMI_16151</name>
</gene>
<accession>A0A8K0G680</accession>
<evidence type="ECO:0000313" key="2">
    <source>
        <dbReference type="EMBL" id="KAF2890022.1"/>
    </source>
</evidence>
<keyword evidence="3" id="KW-1185">Reference proteome</keyword>
<evidence type="ECO:0000256" key="1">
    <source>
        <dbReference type="SAM" id="MobiDB-lite"/>
    </source>
</evidence>
<dbReference type="Proteomes" id="UP000801492">
    <property type="component" value="Unassembled WGS sequence"/>
</dbReference>
<evidence type="ECO:0000313" key="3">
    <source>
        <dbReference type="Proteomes" id="UP000801492"/>
    </source>
</evidence>